<dbReference type="EC" id="3.4.19.12" evidence="3"/>
<dbReference type="Pfam" id="PF00443">
    <property type="entry name" value="UCH"/>
    <property type="match status" value="1"/>
</dbReference>
<feature type="domain" description="DUSP" evidence="10">
    <location>
        <begin position="128"/>
        <end position="277"/>
    </location>
</feature>
<keyword evidence="8" id="KW-0175">Coiled coil</keyword>
<evidence type="ECO:0000313" key="11">
    <source>
        <dbReference type="EMBL" id="CAD8059433.1"/>
    </source>
</evidence>
<dbReference type="EMBL" id="CAJJDN010000013">
    <property type="protein sequence ID" value="CAD8059433.1"/>
    <property type="molecule type" value="Genomic_DNA"/>
</dbReference>
<dbReference type="InterPro" id="IPR050185">
    <property type="entry name" value="Ub_carboxyl-term_hydrolase"/>
</dbReference>
<dbReference type="GO" id="GO:0006508">
    <property type="term" value="P:proteolysis"/>
    <property type="evidence" value="ECO:0007669"/>
    <property type="project" value="UniProtKB-KW"/>
</dbReference>
<accession>A0A8S1L220</accession>
<dbReference type="InterPro" id="IPR028889">
    <property type="entry name" value="USP"/>
</dbReference>
<feature type="coiled-coil region" evidence="8">
    <location>
        <begin position="87"/>
        <end position="134"/>
    </location>
</feature>
<dbReference type="Pfam" id="PF06337">
    <property type="entry name" value="DUSP"/>
    <property type="match status" value="1"/>
</dbReference>
<protein>
    <recommendedName>
        <fullName evidence="3">ubiquitinyl hydrolase 1</fullName>
        <ecNumber evidence="3">3.4.19.12</ecNumber>
    </recommendedName>
</protein>
<organism evidence="11 12">
    <name type="scientific">Paramecium sonneborni</name>
    <dbReference type="NCBI Taxonomy" id="65129"/>
    <lineage>
        <taxon>Eukaryota</taxon>
        <taxon>Sar</taxon>
        <taxon>Alveolata</taxon>
        <taxon>Ciliophora</taxon>
        <taxon>Intramacronucleata</taxon>
        <taxon>Oligohymenophorea</taxon>
        <taxon>Peniculida</taxon>
        <taxon>Parameciidae</taxon>
        <taxon>Paramecium</taxon>
    </lineage>
</organism>
<sequence length="1053" mass="125118">MEKCCQLIERQKYSEALKSLIQILKNEINAPKLNTIHFIHLILSQSQRYKQVQIKILELLSPELNQEEKYFNLAFDLINLYIDQNNYASAKSKLKQLRRYIQKVENNLVFMYMIEQMEILLSHKQKNINQKKQLETYGELSKQERTLNYFEYDGMPVYLIPVRWLNKWKSYVTETPIQSNSDCLNIENELDTLTNLLKIQIDVEIEEQVIHPGPINGFILIYVMQQIDLDLFEPKKHTNYFIKENLREGIDYIKVGFKIYEYLKKIYGGFDVKRMIVEHSQTQIRYVDLILRQIQFIFFPADYPIEVRVITANNKDFISDLSQKVMRIFKFQNKLRWWKFINLEEQNKFMQKKNQQFLNGYLLEKSTLIEEINFTNSDIFICEVKVNKDWDLSNKENKEMQYQLENTSIISQNNYDFNPLNVRRESYRYYMAYDSIDEEDNHEQTIKSGLTGLQNLGNTCFMNAAIQCLSNTYEFTEFVLSKEFQNQLNKQNPLGTKGLLASTYCDLMKSMWFGSDSSISPYQLKRVIDKFAPQFYGYGQHDSHEFLSYLLDGLHEDLNRVLKKPTVKDIEITNESDLEASQIFWNNYLLRNQSQIQELMVGQYKSTIICPNCQRVSKSFDPFMSLSLPIPSYTLLHISLYFIYSHESTPLKIQLNIKSDQDLNQISQELSKVLDINEDQMNFVLIKDHLVIQRIQKYSNVKQLFQNDGQLFVFQVEKEYYSLEEDQIHVEFYFCSGRENFNQKNKIVTFPRQCIVTKTNQISYLYYQIYKQFRSHFMLILEEGSHFLKENIKLDQISQKIPESQEEFIQEFKLYSEVPFQLFYNGKQLSIDSQEDIESFHTKLLYIHVILNPLITRQDINNLKFQKCKDFVIEQNRQQRNGQYSLEDCLRQFAKQEILEKGDEWYCMNCKTHVQAAKQMEIYKAPQVLIIHLKRFRSAYNKSNNNYNYFITQGAQQKITAMVNFSKTLDLNNYVLSKVNDNDSIDYTYDLYGVENHLGGLGGGHYTTYAYNSIIKQWVEYNDSSVRLMKSDIESEAAYLLFYRRKSSVQQNI</sequence>
<dbReference type="OrthoDB" id="292964at2759"/>
<proteinExistence type="inferred from homology"/>
<evidence type="ECO:0000256" key="3">
    <source>
        <dbReference type="ARBA" id="ARBA00012759"/>
    </source>
</evidence>
<evidence type="ECO:0000256" key="2">
    <source>
        <dbReference type="ARBA" id="ARBA00009085"/>
    </source>
</evidence>
<dbReference type="PANTHER" id="PTHR21646">
    <property type="entry name" value="UBIQUITIN CARBOXYL-TERMINAL HYDROLASE"/>
    <property type="match status" value="1"/>
</dbReference>
<comment type="similarity">
    <text evidence="2">Belongs to the peptidase C19 family.</text>
</comment>
<evidence type="ECO:0000256" key="5">
    <source>
        <dbReference type="ARBA" id="ARBA00022786"/>
    </source>
</evidence>
<name>A0A8S1L220_9CILI</name>
<dbReference type="Proteomes" id="UP000692954">
    <property type="component" value="Unassembled WGS sequence"/>
</dbReference>
<dbReference type="GO" id="GO:0004843">
    <property type="term" value="F:cysteine-type deubiquitinase activity"/>
    <property type="evidence" value="ECO:0007669"/>
    <property type="project" value="UniProtKB-EC"/>
</dbReference>
<keyword evidence="12" id="KW-1185">Reference proteome</keyword>
<reference evidence="11" key="1">
    <citation type="submission" date="2021-01" db="EMBL/GenBank/DDBJ databases">
        <authorList>
            <consortium name="Genoscope - CEA"/>
            <person name="William W."/>
        </authorList>
    </citation>
    <scope>NUCLEOTIDE SEQUENCE</scope>
</reference>
<evidence type="ECO:0000256" key="1">
    <source>
        <dbReference type="ARBA" id="ARBA00000707"/>
    </source>
</evidence>
<evidence type="ECO:0000259" key="10">
    <source>
        <dbReference type="PROSITE" id="PS51283"/>
    </source>
</evidence>
<dbReference type="InterPro" id="IPR001394">
    <property type="entry name" value="Peptidase_C19_UCH"/>
</dbReference>
<evidence type="ECO:0000313" key="12">
    <source>
        <dbReference type="Proteomes" id="UP000692954"/>
    </source>
</evidence>
<feature type="domain" description="USP" evidence="9">
    <location>
        <begin position="451"/>
        <end position="1046"/>
    </location>
</feature>
<dbReference type="PANTHER" id="PTHR21646:SF24">
    <property type="entry name" value="UBIQUITIN CARBOXYL-TERMINAL HYDROLASE"/>
    <property type="match status" value="1"/>
</dbReference>
<evidence type="ECO:0000256" key="4">
    <source>
        <dbReference type="ARBA" id="ARBA00022670"/>
    </source>
</evidence>
<keyword evidence="5" id="KW-0833">Ubl conjugation pathway</keyword>
<dbReference type="PROSITE" id="PS00972">
    <property type="entry name" value="USP_1"/>
    <property type="match status" value="1"/>
</dbReference>
<dbReference type="InterPro" id="IPR018200">
    <property type="entry name" value="USP_CS"/>
</dbReference>
<dbReference type="PROSITE" id="PS51283">
    <property type="entry name" value="DUSP"/>
    <property type="match status" value="1"/>
</dbReference>
<evidence type="ECO:0000256" key="6">
    <source>
        <dbReference type="ARBA" id="ARBA00022801"/>
    </source>
</evidence>
<keyword evidence="4" id="KW-0645">Protease</keyword>
<keyword evidence="6" id="KW-0378">Hydrolase</keyword>
<dbReference type="PROSITE" id="PS00973">
    <property type="entry name" value="USP_2"/>
    <property type="match status" value="1"/>
</dbReference>
<dbReference type="PROSITE" id="PS50235">
    <property type="entry name" value="USP_3"/>
    <property type="match status" value="1"/>
</dbReference>
<keyword evidence="7" id="KW-0788">Thiol protease</keyword>
<dbReference type="GO" id="GO:0016579">
    <property type="term" value="P:protein deubiquitination"/>
    <property type="evidence" value="ECO:0007669"/>
    <property type="project" value="InterPro"/>
</dbReference>
<dbReference type="InterPro" id="IPR006615">
    <property type="entry name" value="Pept_C19_DUSP"/>
</dbReference>
<evidence type="ECO:0000256" key="8">
    <source>
        <dbReference type="SAM" id="Coils"/>
    </source>
</evidence>
<dbReference type="AlphaFoldDB" id="A0A8S1L220"/>
<gene>
    <name evidence="11" type="ORF">PSON_ATCC_30995.1.T0130256</name>
</gene>
<comment type="catalytic activity">
    <reaction evidence="1">
        <text>Thiol-dependent hydrolysis of ester, thioester, amide, peptide and isopeptide bonds formed by the C-terminal Gly of ubiquitin (a 76-residue protein attached to proteins as an intracellular targeting signal).</text>
        <dbReference type="EC" id="3.4.19.12"/>
    </reaction>
</comment>
<evidence type="ECO:0000259" key="9">
    <source>
        <dbReference type="PROSITE" id="PS50235"/>
    </source>
</evidence>
<comment type="caution">
    <text evidence="11">The sequence shown here is derived from an EMBL/GenBank/DDBJ whole genome shotgun (WGS) entry which is preliminary data.</text>
</comment>
<evidence type="ECO:0000256" key="7">
    <source>
        <dbReference type="ARBA" id="ARBA00022807"/>
    </source>
</evidence>